<dbReference type="Proteomes" id="UP000478052">
    <property type="component" value="Unassembled WGS sequence"/>
</dbReference>
<protein>
    <submittedName>
        <fullName evidence="2">Zinc finger MYM-type protein 1-like</fullName>
    </submittedName>
</protein>
<sequence>VNRSFSSKYYKIYNWIEYSIKNDMVFCFICRHFTVNTNLKVDSTFINKGFNCWRKQTESFNKHTSSEKHILNNEKYVMFLNIKKNDTSIANSLITSRKKYIEDNRKHIILLLKATLFLSKQGLPFRGHDESDESTNRGSFIELLNTFTGPETITKLSARYGHYTSPEYQNDLIKTIASSTRKNIIEKIAFTGAYSILVDETKDASKKEQLSFIIRFVDGNLNIHEKAIGCYHMKKCDAYTLSQEILNIAAHNKLDIQKCVAQCYDGASVMSGLFSGVQKRIVDIVPHAIYIHCHAHRLNLCLVNTIQNNNIVVDFFDTVQSLYKYLMNGHTRYELFMKIQRDKKLKEIYLERLVETRWSYWHSSLKKIKLRYSEIKDVLKVLTVQDDQAARAIGLLEEISTFRFILILYIMEQILSTIHCVSCQLQCSIILLPKAINLVNSTKNQLINLRSEKNFTYIYNEVKICAIKNQITIEKEEETNIRLRKKYEPSKKFEDFFIMSTLGQTRTKQAKHNGKNVKTDVLFNVIDSIVSLFCNWMKDFPNKLQIFLSYLKFYSSNDNFFNHNSPYISSFINHNSYFQFNKIKIDSEFPSAKTLLTNKNNIKDLNLKDYPEAFNETLKIISIIKTLPISTASNERFFSSLKRVKTYLRTTMGDNRLNDLMVIAVEKEEASNIELQEAVNAFANIKTRRYPLI</sequence>
<evidence type="ECO:0000313" key="2">
    <source>
        <dbReference type="EMBL" id="KAF0721055.1"/>
    </source>
</evidence>
<gene>
    <name evidence="2" type="ORF">FWK35_00037061</name>
</gene>
<dbReference type="SUPFAM" id="SSF53098">
    <property type="entry name" value="Ribonuclease H-like"/>
    <property type="match status" value="1"/>
</dbReference>
<accession>A0A6G0W2P7</accession>
<dbReference type="PANTHER" id="PTHR45749:SF37">
    <property type="entry name" value="OS05G0311600 PROTEIN"/>
    <property type="match status" value="1"/>
</dbReference>
<evidence type="ECO:0000259" key="1">
    <source>
        <dbReference type="SMART" id="SM00597"/>
    </source>
</evidence>
<proteinExistence type="predicted"/>
<dbReference type="SMART" id="SM00597">
    <property type="entry name" value="ZnF_TTF"/>
    <property type="match status" value="1"/>
</dbReference>
<dbReference type="GO" id="GO:0046983">
    <property type="term" value="F:protein dimerization activity"/>
    <property type="evidence" value="ECO:0007669"/>
    <property type="project" value="InterPro"/>
</dbReference>
<comment type="caution">
    <text evidence="2">The sequence shown here is derived from an EMBL/GenBank/DDBJ whole genome shotgun (WGS) entry which is preliminary data.</text>
</comment>
<dbReference type="PANTHER" id="PTHR45749">
    <property type="match status" value="1"/>
</dbReference>
<dbReference type="EMBL" id="VUJU01009314">
    <property type="protein sequence ID" value="KAF0721055.1"/>
    <property type="molecule type" value="Genomic_DNA"/>
</dbReference>
<keyword evidence="3" id="KW-1185">Reference proteome</keyword>
<feature type="non-terminal residue" evidence="2">
    <location>
        <position position="1"/>
    </location>
</feature>
<name>A0A6G0W2P7_APHCR</name>
<dbReference type="InterPro" id="IPR006580">
    <property type="entry name" value="Znf_TTF"/>
</dbReference>
<organism evidence="2 3">
    <name type="scientific">Aphis craccivora</name>
    <name type="common">Cowpea aphid</name>
    <dbReference type="NCBI Taxonomy" id="307492"/>
    <lineage>
        <taxon>Eukaryota</taxon>
        <taxon>Metazoa</taxon>
        <taxon>Ecdysozoa</taxon>
        <taxon>Arthropoda</taxon>
        <taxon>Hexapoda</taxon>
        <taxon>Insecta</taxon>
        <taxon>Pterygota</taxon>
        <taxon>Neoptera</taxon>
        <taxon>Paraneoptera</taxon>
        <taxon>Hemiptera</taxon>
        <taxon>Sternorrhyncha</taxon>
        <taxon>Aphidomorpha</taxon>
        <taxon>Aphidoidea</taxon>
        <taxon>Aphididae</taxon>
        <taxon>Aphidini</taxon>
        <taxon>Aphis</taxon>
        <taxon>Aphis</taxon>
    </lineage>
</organism>
<feature type="domain" description="TTF-type" evidence="1">
    <location>
        <begin position="1"/>
        <end position="103"/>
    </location>
</feature>
<dbReference type="OrthoDB" id="6607882at2759"/>
<dbReference type="InterPro" id="IPR025398">
    <property type="entry name" value="DUF4371"/>
</dbReference>
<dbReference type="Pfam" id="PF05699">
    <property type="entry name" value="Dimer_Tnp_hAT"/>
    <property type="match status" value="1"/>
</dbReference>
<dbReference type="AlphaFoldDB" id="A0A6G0W2P7"/>
<dbReference type="InterPro" id="IPR012337">
    <property type="entry name" value="RNaseH-like_sf"/>
</dbReference>
<reference evidence="2 3" key="1">
    <citation type="submission" date="2019-08" db="EMBL/GenBank/DDBJ databases">
        <title>Whole genome of Aphis craccivora.</title>
        <authorList>
            <person name="Voronova N.V."/>
            <person name="Shulinski R.S."/>
            <person name="Bandarenka Y.V."/>
            <person name="Zhorov D.G."/>
            <person name="Warner D."/>
        </authorList>
    </citation>
    <scope>NUCLEOTIDE SEQUENCE [LARGE SCALE GENOMIC DNA]</scope>
    <source>
        <strain evidence="2">180601</strain>
        <tissue evidence="2">Whole Body</tissue>
    </source>
</reference>
<evidence type="ECO:0000313" key="3">
    <source>
        <dbReference type="Proteomes" id="UP000478052"/>
    </source>
</evidence>
<dbReference type="InterPro" id="IPR008906">
    <property type="entry name" value="HATC_C_dom"/>
</dbReference>
<dbReference type="Pfam" id="PF14291">
    <property type="entry name" value="DUF4371"/>
    <property type="match status" value="1"/>
</dbReference>